<evidence type="ECO:0000256" key="1">
    <source>
        <dbReference type="ARBA" id="ARBA00004613"/>
    </source>
</evidence>
<dbReference type="InterPro" id="IPR029058">
    <property type="entry name" value="AB_hydrolase_fold"/>
</dbReference>
<dbReference type="ESTHER" id="uncne-a0a0b1p2d9">
    <property type="family name" value="Fungal_carboxylesterase_lipase"/>
</dbReference>
<accession>A0A0B1P2D9</accession>
<feature type="compositionally biased region" description="Acidic residues" evidence="9">
    <location>
        <begin position="45"/>
        <end position="55"/>
    </location>
</feature>
<dbReference type="InterPro" id="IPR019826">
    <property type="entry name" value="Carboxylesterase_B_AS"/>
</dbReference>
<feature type="signal peptide" evidence="8">
    <location>
        <begin position="1"/>
        <end position="20"/>
    </location>
</feature>
<evidence type="ECO:0000256" key="5">
    <source>
        <dbReference type="ARBA" id="ARBA00022801"/>
    </source>
</evidence>
<comment type="subcellular location">
    <subcellularLocation>
        <location evidence="1">Secreted</location>
    </subcellularLocation>
</comment>
<dbReference type="GO" id="GO:0006629">
    <property type="term" value="P:lipid metabolic process"/>
    <property type="evidence" value="ECO:0007669"/>
    <property type="project" value="UniProtKB-KW"/>
</dbReference>
<evidence type="ECO:0000256" key="4">
    <source>
        <dbReference type="ARBA" id="ARBA00022729"/>
    </source>
</evidence>
<comment type="similarity">
    <text evidence="2 8">Belongs to the type-B carboxylesterase/lipase family.</text>
</comment>
<comment type="caution">
    <text evidence="11">The sequence shown here is derived from an EMBL/GenBank/DDBJ whole genome shotgun (WGS) entry which is preliminary data.</text>
</comment>
<dbReference type="STRING" id="52586.A0A0B1P2D9"/>
<keyword evidence="4 8" id="KW-0732">Signal</keyword>
<dbReference type="EMBL" id="JNVN01002066">
    <property type="protein sequence ID" value="KHJ32463.1"/>
    <property type="molecule type" value="Genomic_DNA"/>
</dbReference>
<gene>
    <name evidence="11" type="ORF">EV44_g0331</name>
</gene>
<dbReference type="FunFam" id="3.40.50.1820:FF:000213">
    <property type="entry name" value="Carboxylic ester hydrolase"/>
    <property type="match status" value="1"/>
</dbReference>
<dbReference type="EC" id="3.1.1.-" evidence="8"/>
<evidence type="ECO:0000259" key="10">
    <source>
        <dbReference type="Pfam" id="PF00135"/>
    </source>
</evidence>
<dbReference type="Proteomes" id="UP000030854">
    <property type="component" value="Unassembled WGS sequence"/>
</dbReference>
<dbReference type="HOGENOM" id="CLU_006586_10_6_1"/>
<evidence type="ECO:0000313" key="11">
    <source>
        <dbReference type="EMBL" id="KHJ32463.1"/>
    </source>
</evidence>
<keyword evidence="3" id="KW-0964">Secreted</keyword>
<dbReference type="PANTHER" id="PTHR11559">
    <property type="entry name" value="CARBOXYLESTERASE"/>
    <property type="match status" value="1"/>
</dbReference>
<evidence type="ECO:0000313" key="12">
    <source>
        <dbReference type="Proteomes" id="UP000030854"/>
    </source>
</evidence>
<reference evidence="11 12" key="1">
    <citation type="journal article" date="2014" name="BMC Genomics">
        <title>Adaptive genomic structural variation in the grape powdery mildew pathogen, Erysiphe necator.</title>
        <authorList>
            <person name="Jones L."/>
            <person name="Riaz S."/>
            <person name="Morales-Cruz A."/>
            <person name="Amrine K.C."/>
            <person name="McGuire B."/>
            <person name="Gubler W.D."/>
            <person name="Walker M.A."/>
            <person name="Cantu D."/>
        </authorList>
    </citation>
    <scope>NUCLEOTIDE SEQUENCE [LARGE SCALE GENOMIC DNA]</scope>
    <source>
        <strain evidence="12">c</strain>
    </source>
</reference>
<dbReference type="InterPro" id="IPR002018">
    <property type="entry name" value="CarbesteraseB"/>
</dbReference>
<dbReference type="OMA" id="NNWYPQF"/>
<dbReference type="GO" id="GO:0005576">
    <property type="term" value="C:extracellular region"/>
    <property type="evidence" value="ECO:0007669"/>
    <property type="project" value="UniProtKB-SubCell"/>
</dbReference>
<name>A0A0B1P2D9_UNCNE</name>
<keyword evidence="12" id="KW-1185">Reference proteome</keyword>
<feature type="chain" id="PRO_5005110163" description="Carboxylic ester hydrolase" evidence="8">
    <location>
        <begin position="21"/>
        <end position="597"/>
    </location>
</feature>
<feature type="region of interest" description="Disordered" evidence="9">
    <location>
        <begin position="29"/>
        <end position="60"/>
    </location>
</feature>
<evidence type="ECO:0000256" key="2">
    <source>
        <dbReference type="ARBA" id="ARBA00005964"/>
    </source>
</evidence>
<feature type="compositionally biased region" description="Low complexity" evidence="9">
    <location>
        <begin position="34"/>
        <end position="44"/>
    </location>
</feature>
<keyword evidence="5 8" id="KW-0378">Hydrolase</keyword>
<evidence type="ECO:0000256" key="6">
    <source>
        <dbReference type="ARBA" id="ARBA00023098"/>
    </source>
</evidence>
<evidence type="ECO:0000256" key="9">
    <source>
        <dbReference type="SAM" id="MobiDB-lite"/>
    </source>
</evidence>
<keyword evidence="6" id="KW-0443">Lipid metabolism</keyword>
<dbReference type="GO" id="GO:0016787">
    <property type="term" value="F:hydrolase activity"/>
    <property type="evidence" value="ECO:0007669"/>
    <property type="project" value="UniProtKB-KW"/>
</dbReference>
<dbReference type="Gene3D" id="3.40.50.1820">
    <property type="entry name" value="alpha/beta hydrolase"/>
    <property type="match status" value="1"/>
</dbReference>
<dbReference type="SUPFAM" id="SSF53474">
    <property type="entry name" value="alpha/beta-Hydrolases"/>
    <property type="match status" value="1"/>
</dbReference>
<dbReference type="AlphaFoldDB" id="A0A0B1P2D9"/>
<protein>
    <recommendedName>
        <fullName evidence="8">Carboxylic ester hydrolase</fullName>
        <ecNumber evidence="8">3.1.1.-</ecNumber>
    </recommendedName>
</protein>
<evidence type="ECO:0000256" key="8">
    <source>
        <dbReference type="RuleBase" id="RU361235"/>
    </source>
</evidence>
<evidence type="ECO:0000256" key="3">
    <source>
        <dbReference type="ARBA" id="ARBA00022525"/>
    </source>
</evidence>
<feature type="domain" description="Carboxylesterase type B" evidence="10">
    <location>
        <begin position="61"/>
        <end position="572"/>
    </location>
</feature>
<sequence length="597" mass="65980">MFMILFLLIYFTTFLSSVIATPIVPYYPSDPRPSGSGSMNSSSYDNDDEDDDDDSSPQRGPIIQLSYARILGSSRKGIDSFRGIPYAKPPLEELRLRRPQPITENIGTVDASVKIPNSCPQQFTSTNPNNTVPQDALQQIINTGAVQRLLHINEDCLTVTVQKPSYATPDSKFPVVFSLFFGGFGFGSTAIYDASKLIQAGINAGKPIVYVAVNYRLGAFGWLGGREIKEAGLANLGHYDQILGLQWVQDNIAQFGGDPDKVTLFGTSAGSISAFNLIVARDGNLSYNGKRLFRAAIMDSGSIVPTDPIDSPKPQNIFNNVVKAAGCSGADDKINCLRGLDYNTFLYASTSVPGLFDYPSVALSYIPRPDGELLTASTDDLAATGKMAPIPFIIGDQEDEGTLFSLVQKNITTTEDIFDYLKLYFFNDASDSQIQGLIDLYPDDPTAGSPYNTGRKNNIYPQFKRLAALLGDFVFTMIRRVVLQDALANRPNIPIYSYIASYGYGTPILGTFHVTDILPSYGIISGFPTRSVQNYYLNFINDLDPNSGSSSEFIHWPAWNENKQVINFRKYENDIWDDDFRQQCSDYLINNRKSLHF</sequence>
<dbReference type="InterPro" id="IPR050309">
    <property type="entry name" value="Type-B_Carboxylest/Lipase"/>
</dbReference>
<dbReference type="Pfam" id="PF00135">
    <property type="entry name" value="COesterase"/>
    <property type="match status" value="1"/>
</dbReference>
<keyword evidence="7" id="KW-0325">Glycoprotein</keyword>
<organism evidence="11 12">
    <name type="scientific">Uncinula necator</name>
    <name type="common">Grape powdery mildew</name>
    <dbReference type="NCBI Taxonomy" id="52586"/>
    <lineage>
        <taxon>Eukaryota</taxon>
        <taxon>Fungi</taxon>
        <taxon>Dikarya</taxon>
        <taxon>Ascomycota</taxon>
        <taxon>Pezizomycotina</taxon>
        <taxon>Leotiomycetes</taxon>
        <taxon>Erysiphales</taxon>
        <taxon>Erysiphaceae</taxon>
        <taxon>Erysiphe</taxon>
    </lineage>
</organism>
<dbReference type="PROSITE" id="PS00122">
    <property type="entry name" value="CARBOXYLESTERASE_B_1"/>
    <property type="match status" value="1"/>
</dbReference>
<proteinExistence type="inferred from homology"/>
<evidence type="ECO:0000256" key="7">
    <source>
        <dbReference type="ARBA" id="ARBA00023180"/>
    </source>
</evidence>